<reference evidence="2 3" key="1">
    <citation type="submission" date="2020-01" db="EMBL/GenBank/DDBJ databases">
        <title>Rhizobium genotypes associated with high levels of biological nitrogen fixation by grain legumes in a temperate-maritime cropping system.</title>
        <authorList>
            <person name="Maluk M."/>
            <person name="Francesc Ferrando Molina F."/>
            <person name="Lopez Del Egido L."/>
            <person name="Lafos M."/>
            <person name="Langarica-Fuentes A."/>
            <person name="Gebre Yohannes G."/>
            <person name="Young M.W."/>
            <person name="Martin P."/>
            <person name="Gantlett R."/>
            <person name="Kenicer G."/>
            <person name="Hawes C."/>
            <person name="Begg G.S."/>
            <person name="Quilliam R.S."/>
            <person name="Squire G.R."/>
            <person name="Poole P.S."/>
            <person name="Young P.W."/>
            <person name="Iannetta P.M."/>
            <person name="James E.K."/>
        </authorList>
    </citation>
    <scope>NUCLEOTIDE SEQUENCE [LARGE SCALE GENOMIC DNA]</scope>
    <source>
        <strain evidence="2 3">JHI944</strain>
    </source>
</reference>
<evidence type="ECO:0000313" key="3">
    <source>
        <dbReference type="Proteomes" id="UP000471409"/>
    </source>
</evidence>
<gene>
    <name evidence="2" type="ORF">GUK36_31560</name>
</gene>
<organism evidence="2 3">
    <name type="scientific">Rhizobium leguminosarum</name>
    <dbReference type="NCBI Taxonomy" id="384"/>
    <lineage>
        <taxon>Bacteria</taxon>
        <taxon>Pseudomonadati</taxon>
        <taxon>Pseudomonadota</taxon>
        <taxon>Alphaproteobacteria</taxon>
        <taxon>Hyphomicrobiales</taxon>
        <taxon>Rhizobiaceae</taxon>
        <taxon>Rhizobium/Agrobacterium group</taxon>
        <taxon>Rhizobium</taxon>
    </lineage>
</organism>
<dbReference type="AlphaFoldDB" id="A0A444I2L2"/>
<dbReference type="RefSeq" id="WP_018246449.1">
    <property type="nucleotide sequence ID" value="NZ_CP121637.1"/>
</dbReference>
<dbReference type="EMBL" id="WXXP01000018">
    <property type="protein sequence ID" value="NEK53934.1"/>
    <property type="molecule type" value="Genomic_DNA"/>
</dbReference>
<accession>A0A444I2L2</accession>
<feature type="region of interest" description="Disordered" evidence="1">
    <location>
        <begin position="144"/>
        <end position="168"/>
    </location>
</feature>
<sequence length="168" mass="18852">MVTESLPKRRRNLALRPPIKKEFGRVFLCLVVVDLQHIYAGIVMNLLRTNGSSLFQKPQKQSEYFLRAAKAVETLKAKLPDGDRFKIATWLQKEVGFSASEAKSYVNFDAELSANGRLLQGKRVSPDAIRALIASDPKTRSECLVRIGRDDQVSGGKRASTPRRKVPR</sequence>
<dbReference type="Proteomes" id="UP000471409">
    <property type="component" value="Unassembled WGS sequence"/>
</dbReference>
<evidence type="ECO:0000313" key="2">
    <source>
        <dbReference type="EMBL" id="NEK53934.1"/>
    </source>
</evidence>
<protein>
    <submittedName>
        <fullName evidence="2">Uncharacterized protein</fullName>
    </submittedName>
</protein>
<proteinExistence type="predicted"/>
<evidence type="ECO:0000256" key="1">
    <source>
        <dbReference type="SAM" id="MobiDB-lite"/>
    </source>
</evidence>
<comment type="caution">
    <text evidence="2">The sequence shown here is derived from an EMBL/GenBank/DDBJ whole genome shotgun (WGS) entry which is preliminary data.</text>
</comment>
<name>A0A444I2L2_RHILE</name>